<evidence type="ECO:0000313" key="3">
    <source>
        <dbReference type="Proteomes" id="UP000075886"/>
    </source>
</evidence>
<reference evidence="3" key="1">
    <citation type="submission" date="2014-01" db="EMBL/GenBank/DDBJ databases">
        <title>The Genome Sequence of Anopheles farauti FAR1 (V2).</title>
        <authorList>
            <consortium name="The Broad Institute Genomics Platform"/>
            <person name="Neafsey D.E."/>
            <person name="Besansky N."/>
            <person name="Howell P."/>
            <person name="Walton C."/>
            <person name="Young S.K."/>
            <person name="Zeng Q."/>
            <person name="Gargeya S."/>
            <person name="Fitzgerald M."/>
            <person name="Haas B."/>
            <person name="Abouelleil A."/>
            <person name="Allen A.W."/>
            <person name="Alvarado L."/>
            <person name="Arachchi H.M."/>
            <person name="Berlin A.M."/>
            <person name="Chapman S.B."/>
            <person name="Gainer-Dewar J."/>
            <person name="Goldberg J."/>
            <person name="Griggs A."/>
            <person name="Gujja S."/>
            <person name="Hansen M."/>
            <person name="Howarth C."/>
            <person name="Imamovic A."/>
            <person name="Ireland A."/>
            <person name="Larimer J."/>
            <person name="McCowan C."/>
            <person name="Murphy C."/>
            <person name="Pearson M."/>
            <person name="Poon T.W."/>
            <person name="Priest M."/>
            <person name="Roberts A."/>
            <person name="Saif S."/>
            <person name="Shea T."/>
            <person name="Sisk P."/>
            <person name="Sykes S."/>
            <person name="Wortman J."/>
            <person name="Nusbaum C."/>
            <person name="Birren B."/>
        </authorList>
    </citation>
    <scope>NUCLEOTIDE SEQUENCE [LARGE SCALE GENOMIC DNA]</scope>
    <source>
        <strain evidence="3">FAR1</strain>
    </source>
</reference>
<proteinExistence type="predicted"/>
<keyword evidence="1" id="KW-0812">Transmembrane</keyword>
<keyword evidence="1" id="KW-1133">Transmembrane helix</keyword>
<protein>
    <submittedName>
        <fullName evidence="2">Uncharacterized protein</fullName>
    </submittedName>
</protein>
<dbReference type="Proteomes" id="UP000075886">
    <property type="component" value="Unassembled WGS sequence"/>
</dbReference>
<dbReference type="VEuPathDB" id="VectorBase:AFAF006042"/>
<dbReference type="EnsemblMetazoa" id="AFAF006042-RA">
    <property type="protein sequence ID" value="AFAF006042-PA"/>
    <property type="gene ID" value="AFAF006042"/>
</dbReference>
<keyword evidence="1" id="KW-0472">Membrane</keyword>
<organism evidence="2 3">
    <name type="scientific">Anopheles farauti</name>
    <dbReference type="NCBI Taxonomy" id="69004"/>
    <lineage>
        <taxon>Eukaryota</taxon>
        <taxon>Metazoa</taxon>
        <taxon>Ecdysozoa</taxon>
        <taxon>Arthropoda</taxon>
        <taxon>Hexapoda</taxon>
        <taxon>Insecta</taxon>
        <taxon>Pterygota</taxon>
        <taxon>Neoptera</taxon>
        <taxon>Endopterygota</taxon>
        <taxon>Diptera</taxon>
        <taxon>Nematocera</taxon>
        <taxon>Culicoidea</taxon>
        <taxon>Culicidae</taxon>
        <taxon>Anophelinae</taxon>
        <taxon>Anopheles</taxon>
    </lineage>
</organism>
<dbReference type="EMBL" id="AXCN02000234">
    <property type="status" value="NOT_ANNOTATED_CDS"/>
    <property type="molecule type" value="Genomic_DNA"/>
</dbReference>
<accession>A0A182QA21</accession>
<reference evidence="2" key="2">
    <citation type="submission" date="2020-05" db="UniProtKB">
        <authorList>
            <consortium name="EnsemblMetazoa"/>
        </authorList>
    </citation>
    <scope>IDENTIFICATION</scope>
    <source>
        <strain evidence="2">FAR1</strain>
    </source>
</reference>
<name>A0A182QA21_9DIPT</name>
<keyword evidence="3" id="KW-1185">Reference proteome</keyword>
<evidence type="ECO:0000313" key="2">
    <source>
        <dbReference type="EnsemblMetazoa" id="AFAF006042-PA"/>
    </source>
</evidence>
<feature type="transmembrane region" description="Helical" evidence="1">
    <location>
        <begin position="82"/>
        <end position="105"/>
    </location>
</feature>
<evidence type="ECO:0000256" key="1">
    <source>
        <dbReference type="SAM" id="Phobius"/>
    </source>
</evidence>
<sequence length="173" mass="18657">MVMSLPTGTTQTDVIGKRSGFISSLKPSPTLSLLSSVTNLFYHHRKAFRRKNGTGRATVVVVHGQTTGTTGDALQLDSAVTIVALLHSIIFVVVAFATSQVIAAAQVAFIERSSKLAEAQSNSSIQSTATVDAASNQFVRSGTIMILAKDRNLQLHQKIDQGRWLGFYHLMKV</sequence>
<dbReference type="AlphaFoldDB" id="A0A182QA21"/>